<gene>
    <name evidence="2" type="ORF">SDC9_171602</name>
</gene>
<feature type="transmembrane region" description="Helical" evidence="1">
    <location>
        <begin position="56"/>
        <end position="75"/>
    </location>
</feature>
<comment type="caution">
    <text evidence="2">The sequence shown here is derived from an EMBL/GenBank/DDBJ whole genome shotgun (WGS) entry which is preliminary data.</text>
</comment>
<proteinExistence type="predicted"/>
<feature type="transmembrane region" description="Helical" evidence="1">
    <location>
        <begin position="31"/>
        <end position="49"/>
    </location>
</feature>
<keyword evidence="1" id="KW-1133">Transmembrane helix</keyword>
<evidence type="ECO:0000256" key="1">
    <source>
        <dbReference type="SAM" id="Phobius"/>
    </source>
</evidence>
<organism evidence="2">
    <name type="scientific">bioreactor metagenome</name>
    <dbReference type="NCBI Taxonomy" id="1076179"/>
    <lineage>
        <taxon>unclassified sequences</taxon>
        <taxon>metagenomes</taxon>
        <taxon>ecological metagenomes</taxon>
    </lineage>
</organism>
<name>A0A645GBB3_9ZZZZ</name>
<evidence type="ECO:0000313" key="2">
    <source>
        <dbReference type="EMBL" id="MPN24208.1"/>
    </source>
</evidence>
<protein>
    <submittedName>
        <fullName evidence="2">Uncharacterized protein</fullName>
    </submittedName>
</protein>
<dbReference type="EMBL" id="VSSQ01072987">
    <property type="protein sequence ID" value="MPN24208.1"/>
    <property type="molecule type" value="Genomic_DNA"/>
</dbReference>
<sequence length="119" mass="13567">MADDSVMDGLDLGIVIHFRRNTGLDLCYRRINFTLAPFDFIGIIIIIKIDICHHTCFLVIVIGVAVQPEILWFILLNGCPDTVQAIYRYFVIAKLYRTLIIVQLVGQSKIGFPLIFIQL</sequence>
<keyword evidence="1" id="KW-0472">Membrane</keyword>
<accession>A0A645GBB3</accession>
<feature type="transmembrane region" description="Helical" evidence="1">
    <location>
        <begin position="95"/>
        <end position="117"/>
    </location>
</feature>
<reference evidence="2" key="1">
    <citation type="submission" date="2019-08" db="EMBL/GenBank/DDBJ databases">
        <authorList>
            <person name="Kucharzyk K."/>
            <person name="Murdoch R.W."/>
            <person name="Higgins S."/>
            <person name="Loffler F."/>
        </authorList>
    </citation>
    <scope>NUCLEOTIDE SEQUENCE</scope>
</reference>
<keyword evidence="1" id="KW-0812">Transmembrane</keyword>
<dbReference type="AlphaFoldDB" id="A0A645GBB3"/>